<keyword evidence="1" id="KW-0472">Membrane</keyword>
<evidence type="ECO:0000313" key="3">
    <source>
        <dbReference type="Proteomes" id="UP000838763"/>
    </source>
</evidence>
<keyword evidence="1" id="KW-1133">Transmembrane helix</keyword>
<proteinExistence type="predicted"/>
<accession>A0A9P1H781</accession>
<dbReference type="OrthoDB" id="3643156at2759"/>
<sequence>MSRQFHRHGISAIALAGALSAFLIAWYFYPWKARWGRTTFPGVAFSFTPDYATAAVRYANGTEIRLPPAYGSLAYRNFMRREESSLPTGGLLCEYIPPALRSLALGRCNSEADGDLAGAEALMRELRASVASVMGTNFCYASMTSRNIFEAQGVPKSILEKALQNIGLVQGNMIDAGRGALAFNGLDTYPETGLPPALVLVVDHSDYGTSSQVFWRDEEVLHGDAIGDGAFRDVLRAVVGPKLLENAATADPLYASAVFAARSAYDTINRLDFGEEPAFGCCWKSQFHNCWEYRQVVHVCQ</sequence>
<evidence type="ECO:0000313" key="2">
    <source>
        <dbReference type="EMBL" id="CAI4217176.1"/>
    </source>
</evidence>
<reference evidence="2" key="1">
    <citation type="submission" date="2022-11" db="EMBL/GenBank/DDBJ databases">
        <authorList>
            <person name="Scott C."/>
            <person name="Bruce N."/>
        </authorList>
    </citation>
    <scope>NUCLEOTIDE SEQUENCE</scope>
</reference>
<protein>
    <submittedName>
        <fullName evidence="2">Uncharacterized protein</fullName>
    </submittedName>
</protein>
<feature type="transmembrane region" description="Helical" evidence="1">
    <location>
        <begin position="12"/>
        <end position="29"/>
    </location>
</feature>
<dbReference type="Proteomes" id="UP000838763">
    <property type="component" value="Unassembled WGS sequence"/>
</dbReference>
<name>A0A9P1H781_9PEZI</name>
<keyword evidence="3" id="KW-1185">Reference proteome</keyword>
<evidence type="ECO:0000256" key="1">
    <source>
        <dbReference type="SAM" id="Phobius"/>
    </source>
</evidence>
<comment type="caution">
    <text evidence="2">The sequence shown here is derived from an EMBL/GenBank/DDBJ whole genome shotgun (WGS) entry which is preliminary data.</text>
</comment>
<dbReference type="EMBL" id="CALLCH030000016">
    <property type="protein sequence ID" value="CAI4217176.1"/>
    <property type="molecule type" value="Genomic_DNA"/>
</dbReference>
<keyword evidence="1" id="KW-0812">Transmembrane</keyword>
<dbReference type="AlphaFoldDB" id="A0A9P1H781"/>
<gene>
    <name evidence="2" type="ORF">PPNO1_LOCUS6794</name>
</gene>
<organism evidence="2 3">
    <name type="scientific">Parascedosporium putredinis</name>
    <dbReference type="NCBI Taxonomy" id="1442378"/>
    <lineage>
        <taxon>Eukaryota</taxon>
        <taxon>Fungi</taxon>
        <taxon>Dikarya</taxon>
        <taxon>Ascomycota</taxon>
        <taxon>Pezizomycotina</taxon>
        <taxon>Sordariomycetes</taxon>
        <taxon>Hypocreomycetidae</taxon>
        <taxon>Microascales</taxon>
        <taxon>Microascaceae</taxon>
        <taxon>Parascedosporium</taxon>
    </lineage>
</organism>